<dbReference type="STRING" id="530564.Psta_1891"/>
<evidence type="ECO:0000313" key="2">
    <source>
        <dbReference type="EMBL" id="ADB16565.1"/>
    </source>
</evidence>
<evidence type="ECO:0000313" key="3">
    <source>
        <dbReference type="Proteomes" id="UP000001887"/>
    </source>
</evidence>
<proteinExistence type="predicted"/>
<sequence length="143" mass="15615" precursor="true">MTHLPGSLPMARRTWLFAALLIAGCLLPSLSALKAQEKTAPKTVTLTVDYGDGVKKVFSEIPWKEKLTVFAALEEAVKHPRGVKVKTTGRGSTTMVIAIDELTNTGSERNWLFRVNGDLGDRSSALVELAPGDAVLWQFAEYE</sequence>
<dbReference type="AlphaFoldDB" id="D2QZT2"/>
<accession>D2QZT2</accession>
<dbReference type="EMBL" id="CP001848">
    <property type="protein sequence ID" value="ADB16565.1"/>
    <property type="molecule type" value="Genomic_DNA"/>
</dbReference>
<dbReference type="eggNOG" id="ENOG5033E95">
    <property type="taxonomic scope" value="Bacteria"/>
</dbReference>
<evidence type="ECO:0000259" key="1">
    <source>
        <dbReference type="Pfam" id="PF14478"/>
    </source>
</evidence>
<gene>
    <name evidence="2" type="ordered locus">Psta_1891</name>
</gene>
<dbReference type="Proteomes" id="UP000001887">
    <property type="component" value="Chromosome"/>
</dbReference>
<reference evidence="2 3" key="1">
    <citation type="journal article" date="2009" name="Stand. Genomic Sci.">
        <title>Complete genome sequence of Pirellula staleyi type strain (ATCC 27377).</title>
        <authorList>
            <person name="Clum A."/>
            <person name="Tindall B.J."/>
            <person name="Sikorski J."/>
            <person name="Ivanova N."/>
            <person name="Mavrommatis K."/>
            <person name="Lucas S."/>
            <person name="Glavina del Rio T."/>
            <person name="Nolan M."/>
            <person name="Chen F."/>
            <person name="Tice H."/>
            <person name="Pitluck S."/>
            <person name="Cheng J.F."/>
            <person name="Chertkov O."/>
            <person name="Brettin T."/>
            <person name="Han C."/>
            <person name="Detter J.C."/>
            <person name="Kuske C."/>
            <person name="Bruce D."/>
            <person name="Goodwin L."/>
            <person name="Ovchinikova G."/>
            <person name="Pati A."/>
            <person name="Mikhailova N."/>
            <person name="Chen A."/>
            <person name="Palaniappan K."/>
            <person name="Land M."/>
            <person name="Hauser L."/>
            <person name="Chang Y.J."/>
            <person name="Jeffries C.D."/>
            <person name="Chain P."/>
            <person name="Rohde M."/>
            <person name="Goker M."/>
            <person name="Bristow J."/>
            <person name="Eisen J.A."/>
            <person name="Markowitz V."/>
            <person name="Hugenholtz P."/>
            <person name="Kyrpides N.C."/>
            <person name="Klenk H.P."/>
            <person name="Lapidus A."/>
        </authorList>
    </citation>
    <scope>NUCLEOTIDE SEQUENCE [LARGE SCALE GENOMIC DNA]</scope>
    <source>
        <strain evidence="3">ATCC 27377 / DSM 6068 / ICPB 4128</strain>
    </source>
</reference>
<keyword evidence="3" id="KW-1185">Reference proteome</keyword>
<dbReference type="Gene3D" id="2.170.130.30">
    <property type="match status" value="1"/>
</dbReference>
<name>D2QZT2_PIRSD</name>
<dbReference type="OrthoDB" id="287358at2"/>
<dbReference type="InterPro" id="IPR027954">
    <property type="entry name" value="Transcobalamin-like_C"/>
</dbReference>
<protein>
    <recommendedName>
        <fullName evidence="1">Transcobalamin-like C-terminal domain-containing protein</fullName>
    </recommendedName>
</protein>
<organism evidence="2 3">
    <name type="scientific">Pirellula staleyi (strain ATCC 27377 / DSM 6068 / ICPB 4128)</name>
    <name type="common">Pirella staleyi</name>
    <dbReference type="NCBI Taxonomy" id="530564"/>
    <lineage>
        <taxon>Bacteria</taxon>
        <taxon>Pseudomonadati</taxon>
        <taxon>Planctomycetota</taxon>
        <taxon>Planctomycetia</taxon>
        <taxon>Pirellulales</taxon>
        <taxon>Pirellulaceae</taxon>
        <taxon>Pirellula</taxon>
    </lineage>
</organism>
<dbReference type="HOGENOM" id="CLU_1944551_0_0_0"/>
<feature type="domain" description="Transcobalamin-like C-terminal" evidence="1">
    <location>
        <begin position="84"/>
        <end position="139"/>
    </location>
</feature>
<dbReference type="KEGG" id="psl:Psta_1891"/>
<dbReference type="Pfam" id="PF14478">
    <property type="entry name" value="DUF4430"/>
    <property type="match status" value="1"/>
</dbReference>